<dbReference type="Pfam" id="PF03050">
    <property type="entry name" value="DDE_Tnp_IS66"/>
    <property type="match status" value="1"/>
</dbReference>
<evidence type="ECO:0000259" key="2">
    <source>
        <dbReference type="Pfam" id="PF03050"/>
    </source>
</evidence>
<keyword evidence="1" id="KW-0472">Membrane</keyword>
<accession>A0A229NZQ3</accession>
<feature type="domain" description="Transposase IS66 central" evidence="2">
    <location>
        <begin position="6"/>
        <end position="43"/>
    </location>
</feature>
<dbReference type="EMBL" id="NMUQ01000001">
    <property type="protein sequence ID" value="OXM15251.1"/>
    <property type="molecule type" value="Genomic_DNA"/>
</dbReference>
<keyword evidence="1" id="KW-0812">Transmembrane</keyword>
<protein>
    <recommendedName>
        <fullName evidence="2">Transposase IS66 central domain-containing protein</fullName>
    </recommendedName>
</protein>
<comment type="caution">
    <text evidence="3">The sequence shown here is derived from an EMBL/GenBank/DDBJ whole genome shotgun (WGS) entry which is preliminary data.</text>
</comment>
<feature type="transmembrane region" description="Helical" evidence="1">
    <location>
        <begin position="57"/>
        <end position="79"/>
    </location>
</feature>
<dbReference type="AlphaFoldDB" id="A0A229NZQ3"/>
<keyword evidence="1" id="KW-1133">Transmembrane helix</keyword>
<name>A0A229NZQ3_9BACL</name>
<keyword evidence="4" id="KW-1185">Reference proteome</keyword>
<organism evidence="3 4">
    <name type="scientific">Paenibacillus herberti</name>
    <dbReference type="NCBI Taxonomy" id="1619309"/>
    <lineage>
        <taxon>Bacteria</taxon>
        <taxon>Bacillati</taxon>
        <taxon>Bacillota</taxon>
        <taxon>Bacilli</taxon>
        <taxon>Bacillales</taxon>
        <taxon>Paenibacillaceae</taxon>
        <taxon>Paenibacillus</taxon>
    </lineage>
</organism>
<gene>
    <name evidence="3" type="ORF">CGZ75_00440</name>
</gene>
<reference evidence="3 4" key="1">
    <citation type="submission" date="2017-07" db="EMBL/GenBank/DDBJ databases">
        <title>Paenibacillus herberti R33 genome sequencing and assembly.</title>
        <authorList>
            <person name="Su W."/>
        </authorList>
    </citation>
    <scope>NUCLEOTIDE SEQUENCE [LARGE SCALE GENOMIC DNA]</scope>
    <source>
        <strain evidence="3 4">R33</strain>
    </source>
</reference>
<evidence type="ECO:0000313" key="3">
    <source>
        <dbReference type="EMBL" id="OXM15251.1"/>
    </source>
</evidence>
<evidence type="ECO:0000313" key="4">
    <source>
        <dbReference type="Proteomes" id="UP000215145"/>
    </source>
</evidence>
<dbReference type="Proteomes" id="UP000215145">
    <property type="component" value="Unassembled WGS sequence"/>
</dbReference>
<dbReference type="InterPro" id="IPR004291">
    <property type="entry name" value="Transposase_IS66_central"/>
</dbReference>
<sequence length="88" mass="9476">MVVEEHYSDDQIPFDNNQAKRNSRLVKIKQKVSGSFRTTEGARLSARSVVCFDDHEAGAGAAPFVCLSLVGATAALIGLSRTTKSVSY</sequence>
<proteinExistence type="predicted"/>
<evidence type="ECO:0000256" key="1">
    <source>
        <dbReference type="SAM" id="Phobius"/>
    </source>
</evidence>